<reference evidence="5 6" key="1">
    <citation type="submission" date="2014-04" db="EMBL/GenBank/DDBJ databases">
        <title>Evolutionary Origins and Diversification of the Mycorrhizal Mutualists.</title>
        <authorList>
            <consortium name="DOE Joint Genome Institute"/>
            <consortium name="Mycorrhizal Genomics Consortium"/>
            <person name="Kohler A."/>
            <person name="Kuo A."/>
            <person name="Nagy L.G."/>
            <person name="Floudas D."/>
            <person name="Copeland A."/>
            <person name="Barry K.W."/>
            <person name="Cichocki N."/>
            <person name="Veneault-Fourrey C."/>
            <person name="LaButti K."/>
            <person name="Lindquist E.A."/>
            <person name="Lipzen A."/>
            <person name="Lundell T."/>
            <person name="Morin E."/>
            <person name="Murat C."/>
            <person name="Riley R."/>
            <person name="Ohm R."/>
            <person name="Sun H."/>
            <person name="Tunlid A."/>
            <person name="Henrissat B."/>
            <person name="Grigoriev I.V."/>
            <person name="Hibbett D.S."/>
            <person name="Martin F."/>
        </authorList>
    </citation>
    <scope>NUCLEOTIDE SEQUENCE [LARGE SCALE GENOMIC DNA]</scope>
    <source>
        <strain evidence="5 6">FD-317 M1</strain>
    </source>
</reference>
<dbReference type="InterPro" id="IPR016197">
    <property type="entry name" value="Chromo-like_dom_sf"/>
</dbReference>
<gene>
    <name evidence="5" type="ORF">GYMLUDRAFT_425244</name>
</gene>
<evidence type="ECO:0000259" key="4">
    <source>
        <dbReference type="PROSITE" id="PS50013"/>
    </source>
</evidence>
<dbReference type="InterPro" id="IPR023779">
    <property type="entry name" value="Chromodomain_CS"/>
</dbReference>
<proteinExistence type="predicted"/>
<dbReference type="SUPFAM" id="SSF54160">
    <property type="entry name" value="Chromo domain-like"/>
    <property type="match status" value="1"/>
</dbReference>
<feature type="compositionally biased region" description="Basic and acidic residues" evidence="3">
    <location>
        <begin position="76"/>
        <end position="95"/>
    </location>
</feature>
<dbReference type="EMBL" id="KN834762">
    <property type="protein sequence ID" value="KIK63961.1"/>
    <property type="molecule type" value="Genomic_DNA"/>
</dbReference>
<evidence type="ECO:0000256" key="2">
    <source>
        <dbReference type="ARBA" id="ARBA00023242"/>
    </source>
</evidence>
<dbReference type="PROSITE" id="PS50013">
    <property type="entry name" value="CHROMO_2"/>
    <property type="match status" value="1"/>
</dbReference>
<dbReference type="OrthoDB" id="2630497at2759"/>
<evidence type="ECO:0000313" key="6">
    <source>
        <dbReference type="Proteomes" id="UP000053593"/>
    </source>
</evidence>
<sequence>MGTRSYLVKWFGYDDPAEDTWEPQKNIANCQRLLASFWAEIGVDNDDYYPGWEGVPSEKWIKKERAFFAANHKDKDRQRRLEAQREREIKEEKKREEKKRKQVEIKSTLYFQTAHRDQETPRRAGFWRFGNDEQNFEEGRSQEGKEISFTFRFFGLGRTHFDNLEGEKEICSRSRVLQFRDTLDCQEKETQVRKGDKSEGTFILARRRGKPCSVEKCSCISVFFFQCRGNYSSEGRTTSAKGSVYDTLVSPSFE</sequence>
<evidence type="ECO:0000256" key="3">
    <source>
        <dbReference type="SAM" id="MobiDB-lite"/>
    </source>
</evidence>
<protein>
    <recommendedName>
        <fullName evidence="4">Chromo domain-containing protein</fullName>
    </recommendedName>
</protein>
<dbReference type="InterPro" id="IPR023780">
    <property type="entry name" value="Chromo_domain"/>
</dbReference>
<dbReference type="Gene3D" id="2.40.50.40">
    <property type="match status" value="1"/>
</dbReference>
<keyword evidence="2" id="KW-0539">Nucleus</keyword>
<evidence type="ECO:0000256" key="1">
    <source>
        <dbReference type="ARBA" id="ARBA00004123"/>
    </source>
</evidence>
<dbReference type="GO" id="GO:0005634">
    <property type="term" value="C:nucleus"/>
    <property type="evidence" value="ECO:0007669"/>
    <property type="project" value="UniProtKB-SubCell"/>
</dbReference>
<comment type="subcellular location">
    <subcellularLocation>
        <location evidence="1">Nucleus</location>
    </subcellularLocation>
</comment>
<name>A0A0D0C723_9AGAR</name>
<feature type="region of interest" description="Disordered" evidence="3">
    <location>
        <begin position="76"/>
        <end position="97"/>
    </location>
</feature>
<dbReference type="PROSITE" id="PS00598">
    <property type="entry name" value="CHROMO_1"/>
    <property type="match status" value="1"/>
</dbReference>
<dbReference type="Proteomes" id="UP000053593">
    <property type="component" value="Unassembled WGS sequence"/>
</dbReference>
<dbReference type="GO" id="GO:0006338">
    <property type="term" value="P:chromatin remodeling"/>
    <property type="evidence" value="ECO:0007669"/>
    <property type="project" value="UniProtKB-ARBA"/>
</dbReference>
<organism evidence="5 6">
    <name type="scientific">Collybiopsis luxurians FD-317 M1</name>
    <dbReference type="NCBI Taxonomy" id="944289"/>
    <lineage>
        <taxon>Eukaryota</taxon>
        <taxon>Fungi</taxon>
        <taxon>Dikarya</taxon>
        <taxon>Basidiomycota</taxon>
        <taxon>Agaricomycotina</taxon>
        <taxon>Agaricomycetes</taxon>
        <taxon>Agaricomycetidae</taxon>
        <taxon>Agaricales</taxon>
        <taxon>Marasmiineae</taxon>
        <taxon>Omphalotaceae</taxon>
        <taxon>Collybiopsis</taxon>
        <taxon>Collybiopsis luxurians</taxon>
    </lineage>
</organism>
<accession>A0A0D0C723</accession>
<dbReference type="InterPro" id="IPR000953">
    <property type="entry name" value="Chromo/chromo_shadow_dom"/>
</dbReference>
<dbReference type="AlphaFoldDB" id="A0A0D0C723"/>
<dbReference type="HOGENOM" id="CLU_1094394_0_0_1"/>
<dbReference type="Pfam" id="PF00385">
    <property type="entry name" value="Chromo"/>
    <property type="match status" value="1"/>
</dbReference>
<feature type="domain" description="Chromo" evidence="4">
    <location>
        <begin position="1"/>
        <end position="40"/>
    </location>
</feature>
<evidence type="ECO:0000313" key="5">
    <source>
        <dbReference type="EMBL" id="KIK63961.1"/>
    </source>
</evidence>
<keyword evidence="6" id="KW-1185">Reference proteome</keyword>